<name>A0ABU2NA75_9PSEU</name>
<dbReference type="Gene3D" id="3.40.720.10">
    <property type="entry name" value="Alkaline Phosphatase, subunit A"/>
    <property type="match status" value="1"/>
</dbReference>
<gene>
    <name evidence="1" type="ORF">RM445_15060</name>
</gene>
<dbReference type="Proteomes" id="UP001183202">
    <property type="component" value="Unassembled WGS sequence"/>
</dbReference>
<evidence type="ECO:0000313" key="1">
    <source>
        <dbReference type="EMBL" id="MDT0350850.1"/>
    </source>
</evidence>
<accession>A0ABU2NA75</accession>
<evidence type="ECO:0000313" key="2">
    <source>
        <dbReference type="Proteomes" id="UP001183202"/>
    </source>
</evidence>
<reference evidence="2" key="1">
    <citation type="submission" date="2023-07" db="EMBL/GenBank/DDBJ databases">
        <title>30 novel species of actinomycetes from the DSMZ collection.</title>
        <authorList>
            <person name="Nouioui I."/>
        </authorList>
    </citation>
    <scope>NUCLEOTIDE SEQUENCE [LARGE SCALE GENOMIC DNA]</scope>
    <source>
        <strain evidence="2">DSM 45834</strain>
    </source>
</reference>
<dbReference type="RefSeq" id="WP_311556872.1">
    <property type="nucleotide sequence ID" value="NZ_JAVREJ010000009.1"/>
</dbReference>
<organism evidence="1 2">
    <name type="scientific">Pseudonocardia charpentierae</name>
    <dbReference type="NCBI Taxonomy" id="3075545"/>
    <lineage>
        <taxon>Bacteria</taxon>
        <taxon>Bacillati</taxon>
        <taxon>Actinomycetota</taxon>
        <taxon>Actinomycetes</taxon>
        <taxon>Pseudonocardiales</taxon>
        <taxon>Pseudonocardiaceae</taxon>
        <taxon>Pseudonocardia</taxon>
    </lineage>
</organism>
<dbReference type="EMBL" id="JAVREJ010000009">
    <property type="protein sequence ID" value="MDT0350850.1"/>
    <property type="molecule type" value="Genomic_DNA"/>
</dbReference>
<dbReference type="Pfam" id="PF01663">
    <property type="entry name" value="Phosphodiest"/>
    <property type="match status" value="1"/>
</dbReference>
<dbReference type="InterPro" id="IPR002591">
    <property type="entry name" value="Phosphodiest/P_Trfase"/>
</dbReference>
<proteinExistence type="predicted"/>
<dbReference type="InterPro" id="IPR017850">
    <property type="entry name" value="Alkaline_phosphatase_core_sf"/>
</dbReference>
<sequence length="393" mass="40620">MPFDGHEPASPEPVLPRYGERSLAEVLPALMAALGLPGGQDGIVIPPVRAAGLLLIDGLGARLLDRYAADAPFLSSLPDAGPLTAGFPSSTSTSLTSLGTGTVPGHHGMVGITMRVGSGRRARLLHTLHWTGVGQKPPVDLRGDFPPEGVQSGPTALERAAAAGVGVTVVSARRFENSGLTRAALRGGRFRGVMALGDLAAEMITSLNAPGRRLCYGYHADLDALGHDHGPGSLPWRMQLGAVDRLAALVAENLPSDAVLAVTGDHGMMTVDRKVDIDTTPDLMRGVDLVGGDARARLVYARSGAADDVFATWREVLGDGALVLPSAQAVADGLFGPVASRVANRLGDVVVVARGGTALTRTQVEPGLAALIGQHGGLTPDEQWVPLRLAHNA</sequence>
<dbReference type="SUPFAM" id="SSF53649">
    <property type="entry name" value="Alkaline phosphatase-like"/>
    <property type="match status" value="1"/>
</dbReference>
<keyword evidence="2" id="KW-1185">Reference proteome</keyword>
<protein>
    <submittedName>
        <fullName evidence="1">Alkaline phosphatase family protein</fullName>
    </submittedName>
</protein>
<comment type="caution">
    <text evidence="1">The sequence shown here is derived from an EMBL/GenBank/DDBJ whole genome shotgun (WGS) entry which is preliminary data.</text>
</comment>